<keyword evidence="3" id="KW-1185">Reference proteome</keyword>
<name>M1V5I5_CYAM1</name>
<evidence type="ECO:0000313" key="3">
    <source>
        <dbReference type="Proteomes" id="UP000007014"/>
    </source>
</evidence>
<dbReference type="RefSeq" id="XP_005536766.1">
    <property type="nucleotide sequence ID" value="XM_005536709.1"/>
</dbReference>
<dbReference type="EMBL" id="AP006494">
    <property type="protein sequence ID" value="BAM80730.1"/>
    <property type="molecule type" value="Genomic_DNA"/>
</dbReference>
<feature type="compositionally biased region" description="Low complexity" evidence="1">
    <location>
        <begin position="646"/>
        <end position="660"/>
    </location>
</feature>
<dbReference type="Proteomes" id="UP000007014">
    <property type="component" value="Chromosome 12"/>
</dbReference>
<accession>M1V5I5</accession>
<dbReference type="Gramene" id="CML120CT">
    <property type="protein sequence ID" value="CML120CT"/>
    <property type="gene ID" value="CML120C"/>
</dbReference>
<proteinExistence type="predicted"/>
<sequence>MGEAVARSTNAAQQDLLPSDGTTRARVLQSESAQTRSSISEKLLHMTLRKGVRWYPKALLHKTDEPPSQPEGELAPKRTTKLSLFERFRDLWSKCSLKEQQVGMCILYKVRVLRLEPLEGRSVPPPLFQALRVGSKDVDGGDAGSHVQRSLWPSTLWRICLVAIWDTSLLVMEGVDSIILAMPVVAPALDWGQFDSGRDADGRLRTLPLSVCQLISDQAGPGSLHEDFIGASTELEDEKKASGSPILVLETPFLGLVLQFSCEAERSRFAAEFDAKKRAAMRCVQLYHSAVRFVECLWLRYRWRTLVDASAVRFERFRGRRDRSFATSTKPMPAVVVAERFQALYRAVQARKLRARLAVAWQVARQKGMNVRIEGQCHVGASLVTKAWLKAGRAQVQWLRAGHCDSGPDSSNRADPIPGANGRVYTCSGEDLSHALIARWIVCSPRTGETIDQFEVQTRPVTISASSKEGLLLQRLFQLPQCRVRCVYHQLGDQQSTTLKDNETYLMVLRSDDICLYPQEPERESRDSAENSCQRPLSVSTGADVAGPCLLRFPYRALYTSSDVFVPASGPLLLVADLTHHIYLVLAARSFAERNVLICIIQQLVRTAAPSVHVMMPPAGIARFALQAAEAAQRLTASSPMRRQHQPQQPQKQAPQVIRQSDAEDSDSEPCPSFESSGLWDAPMLRISRDDPEMRREGRSMELARAGWQALGRGFAGLMHTGKTIASRTSSEQFRSLASRTRANDTSQRVRAAIRKLYQEHVRGPQTRVS</sequence>
<evidence type="ECO:0000313" key="2">
    <source>
        <dbReference type="EMBL" id="BAM80730.1"/>
    </source>
</evidence>
<dbReference type="GeneID" id="16994540"/>
<organism evidence="2 3">
    <name type="scientific">Cyanidioschyzon merolae (strain NIES-3377 / 10D)</name>
    <name type="common">Unicellular red alga</name>
    <dbReference type="NCBI Taxonomy" id="280699"/>
    <lineage>
        <taxon>Eukaryota</taxon>
        <taxon>Rhodophyta</taxon>
        <taxon>Bangiophyceae</taxon>
        <taxon>Cyanidiales</taxon>
        <taxon>Cyanidiaceae</taxon>
        <taxon>Cyanidioschyzon</taxon>
    </lineage>
</organism>
<dbReference type="AlphaFoldDB" id="M1V5I5"/>
<feature type="region of interest" description="Disordered" evidence="1">
    <location>
        <begin position="729"/>
        <end position="748"/>
    </location>
</feature>
<feature type="region of interest" description="Disordered" evidence="1">
    <location>
        <begin position="635"/>
        <end position="678"/>
    </location>
</feature>
<gene>
    <name evidence="2" type="ORF">CYME_CML120C</name>
</gene>
<feature type="region of interest" description="Disordered" evidence="1">
    <location>
        <begin position="1"/>
        <end position="35"/>
    </location>
</feature>
<dbReference type="KEGG" id="cme:CYME_CML120C"/>
<reference evidence="2 3" key="1">
    <citation type="journal article" date="2004" name="Nature">
        <title>Genome sequence of the ultrasmall unicellular red alga Cyanidioschyzon merolae 10D.</title>
        <authorList>
            <person name="Matsuzaki M."/>
            <person name="Misumi O."/>
            <person name="Shin-i T."/>
            <person name="Maruyama S."/>
            <person name="Takahara M."/>
            <person name="Miyagishima S."/>
            <person name="Mori T."/>
            <person name="Nishida K."/>
            <person name="Yagisawa F."/>
            <person name="Nishida K."/>
            <person name="Yoshida Y."/>
            <person name="Nishimura Y."/>
            <person name="Nakao S."/>
            <person name="Kobayashi T."/>
            <person name="Momoyama Y."/>
            <person name="Higashiyama T."/>
            <person name="Minoda A."/>
            <person name="Sano M."/>
            <person name="Nomoto H."/>
            <person name="Oishi K."/>
            <person name="Hayashi H."/>
            <person name="Ohta F."/>
            <person name="Nishizaka S."/>
            <person name="Haga S."/>
            <person name="Miura S."/>
            <person name="Morishita T."/>
            <person name="Kabeya Y."/>
            <person name="Terasawa K."/>
            <person name="Suzuki Y."/>
            <person name="Ishii Y."/>
            <person name="Asakawa S."/>
            <person name="Takano H."/>
            <person name="Ohta N."/>
            <person name="Kuroiwa H."/>
            <person name="Tanaka K."/>
            <person name="Shimizu N."/>
            <person name="Sugano S."/>
            <person name="Sato N."/>
            <person name="Nozaki H."/>
            <person name="Ogasawara N."/>
            <person name="Kohara Y."/>
            <person name="Kuroiwa T."/>
        </authorList>
    </citation>
    <scope>NUCLEOTIDE SEQUENCE [LARGE SCALE GENOMIC DNA]</scope>
    <source>
        <strain evidence="2 3">10D</strain>
    </source>
</reference>
<evidence type="ECO:0000256" key="1">
    <source>
        <dbReference type="SAM" id="MobiDB-lite"/>
    </source>
</evidence>
<protein>
    <submittedName>
        <fullName evidence="2">Uncharacterized protein</fullName>
    </submittedName>
</protein>
<dbReference type="HOGENOM" id="CLU_363070_0_0_1"/>
<reference evidence="2 3" key="2">
    <citation type="journal article" date="2007" name="BMC Biol.">
        <title>A 100%-complete sequence reveals unusually simple genomic features in the hot-spring red alga Cyanidioschyzon merolae.</title>
        <authorList>
            <person name="Nozaki H."/>
            <person name="Takano H."/>
            <person name="Misumi O."/>
            <person name="Terasawa K."/>
            <person name="Matsuzaki M."/>
            <person name="Maruyama S."/>
            <person name="Nishida K."/>
            <person name="Yagisawa F."/>
            <person name="Yoshida Y."/>
            <person name="Fujiwara T."/>
            <person name="Takio S."/>
            <person name="Tamura K."/>
            <person name="Chung S.J."/>
            <person name="Nakamura S."/>
            <person name="Kuroiwa H."/>
            <person name="Tanaka K."/>
            <person name="Sato N."/>
            <person name="Kuroiwa T."/>
        </authorList>
    </citation>
    <scope>NUCLEOTIDE SEQUENCE [LARGE SCALE GENOMIC DNA]</scope>
    <source>
        <strain evidence="2 3">10D</strain>
    </source>
</reference>
<dbReference type="OrthoDB" id="10551659at2759"/>